<gene>
    <name evidence="2" type="ORF">HNQ75_002573</name>
</gene>
<accession>A0A7X0DDZ3</accession>
<dbReference type="RefSeq" id="WP_077549831.1">
    <property type="nucleotide sequence ID" value="NZ_JACHEJ010000006.1"/>
</dbReference>
<dbReference type="Pfam" id="PF11154">
    <property type="entry name" value="DUF2934"/>
    <property type="match status" value="1"/>
</dbReference>
<evidence type="ECO:0000313" key="2">
    <source>
        <dbReference type="EMBL" id="MBB6180591.1"/>
    </source>
</evidence>
<sequence>MADHEDDWVRKRAYSLWEEEGYPAGKDVEHWERAKREFDSFKPGRMKRATSRPTAASATPASAKSEGKGSEALPPPTKKKAVRTKKTTSS</sequence>
<name>A0A7X0DDZ3_9HYPH</name>
<dbReference type="Proteomes" id="UP000535501">
    <property type="component" value="Unassembled WGS sequence"/>
</dbReference>
<organism evidence="2 3">
    <name type="scientific">Pseudorhizobium flavum</name>
    <dbReference type="NCBI Taxonomy" id="1335061"/>
    <lineage>
        <taxon>Bacteria</taxon>
        <taxon>Pseudomonadati</taxon>
        <taxon>Pseudomonadota</taxon>
        <taxon>Alphaproteobacteria</taxon>
        <taxon>Hyphomicrobiales</taxon>
        <taxon>Rhizobiaceae</taxon>
        <taxon>Rhizobium/Agrobacterium group</taxon>
        <taxon>Pseudorhizobium</taxon>
    </lineage>
</organism>
<comment type="caution">
    <text evidence="2">The sequence shown here is derived from an EMBL/GenBank/DDBJ whole genome shotgun (WGS) entry which is preliminary data.</text>
</comment>
<keyword evidence="3" id="KW-1185">Reference proteome</keyword>
<dbReference type="AlphaFoldDB" id="A0A7X0DDZ3"/>
<proteinExistence type="predicted"/>
<feature type="compositionally biased region" description="Basic residues" evidence="1">
    <location>
        <begin position="77"/>
        <end position="90"/>
    </location>
</feature>
<dbReference type="InterPro" id="IPR021327">
    <property type="entry name" value="DUF2934"/>
</dbReference>
<protein>
    <recommendedName>
        <fullName evidence="4">DUF2934 domain-containing protein</fullName>
    </recommendedName>
</protein>
<dbReference type="EMBL" id="JACHEJ010000006">
    <property type="protein sequence ID" value="MBB6180591.1"/>
    <property type="molecule type" value="Genomic_DNA"/>
</dbReference>
<evidence type="ECO:0000256" key="1">
    <source>
        <dbReference type="SAM" id="MobiDB-lite"/>
    </source>
</evidence>
<feature type="compositionally biased region" description="Low complexity" evidence="1">
    <location>
        <begin position="51"/>
        <end position="64"/>
    </location>
</feature>
<evidence type="ECO:0008006" key="4">
    <source>
        <dbReference type="Google" id="ProtNLM"/>
    </source>
</evidence>
<reference evidence="2 3" key="1">
    <citation type="submission" date="2020-08" db="EMBL/GenBank/DDBJ databases">
        <title>Genomic Encyclopedia of Type Strains, Phase IV (KMG-IV): sequencing the most valuable type-strain genomes for metagenomic binning, comparative biology and taxonomic classification.</title>
        <authorList>
            <person name="Goeker M."/>
        </authorList>
    </citation>
    <scope>NUCLEOTIDE SEQUENCE [LARGE SCALE GENOMIC DNA]</scope>
    <source>
        <strain evidence="2 3">DSM 102134</strain>
    </source>
</reference>
<feature type="region of interest" description="Disordered" evidence="1">
    <location>
        <begin position="37"/>
        <end position="90"/>
    </location>
</feature>
<evidence type="ECO:0000313" key="3">
    <source>
        <dbReference type="Proteomes" id="UP000535501"/>
    </source>
</evidence>